<comment type="caution">
    <text evidence="1">The sequence shown here is derived from an EMBL/GenBank/DDBJ whole genome shotgun (WGS) entry which is preliminary data.</text>
</comment>
<evidence type="ECO:0000313" key="1">
    <source>
        <dbReference type="EMBL" id="KAI3829922.1"/>
    </source>
</evidence>
<dbReference type="EMBL" id="CM042018">
    <property type="protein sequence ID" value="KAI3829922.1"/>
    <property type="molecule type" value="Genomic_DNA"/>
</dbReference>
<protein>
    <submittedName>
        <fullName evidence="1">Uncharacterized protein</fullName>
    </submittedName>
</protein>
<accession>A0ACB9KCC0</accession>
<proteinExistence type="predicted"/>
<dbReference type="Proteomes" id="UP001056120">
    <property type="component" value="Linkage Group LG01"/>
</dbReference>
<sequence length="295" mass="34087">MSLGTTLVRYHKLFSLWFPIFLFQTLIFLIQQSSPPSNLLLFIDYLQGLFEAFGSTVTTKAFIDFLQCFFEAASSHYCHNQGFFGISSTLSCDRNVQKRVLCFQNEVELLYDIEKEIGKQLEEFECKENEVFNARRVNNMNLVMAISISLSPRYLLIDSDLQVLHTSGSSSLIHSLRNFLHKGMFGWNVTRVSFCTEDSTTLQTVGSFNWRLCMSLGRMGHEEGRLVKSGSFMHSYLFCRRSDTPLIYRVVPSWMGHEEGRLVKSGSFMHSYLFCKRLQNKSPNARHKLDRKQQA</sequence>
<organism evidence="1 2">
    <name type="scientific">Smallanthus sonchifolius</name>
    <dbReference type="NCBI Taxonomy" id="185202"/>
    <lineage>
        <taxon>Eukaryota</taxon>
        <taxon>Viridiplantae</taxon>
        <taxon>Streptophyta</taxon>
        <taxon>Embryophyta</taxon>
        <taxon>Tracheophyta</taxon>
        <taxon>Spermatophyta</taxon>
        <taxon>Magnoliopsida</taxon>
        <taxon>eudicotyledons</taxon>
        <taxon>Gunneridae</taxon>
        <taxon>Pentapetalae</taxon>
        <taxon>asterids</taxon>
        <taxon>campanulids</taxon>
        <taxon>Asterales</taxon>
        <taxon>Asteraceae</taxon>
        <taxon>Asteroideae</taxon>
        <taxon>Heliantheae alliance</taxon>
        <taxon>Millerieae</taxon>
        <taxon>Smallanthus</taxon>
    </lineage>
</organism>
<evidence type="ECO:0000313" key="2">
    <source>
        <dbReference type="Proteomes" id="UP001056120"/>
    </source>
</evidence>
<name>A0ACB9KCC0_9ASTR</name>
<reference evidence="1 2" key="2">
    <citation type="journal article" date="2022" name="Mol. Ecol. Resour.">
        <title>The genomes of chicory, endive, great burdock and yacon provide insights into Asteraceae paleo-polyploidization history and plant inulin production.</title>
        <authorList>
            <person name="Fan W."/>
            <person name="Wang S."/>
            <person name="Wang H."/>
            <person name="Wang A."/>
            <person name="Jiang F."/>
            <person name="Liu H."/>
            <person name="Zhao H."/>
            <person name="Xu D."/>
            <person name="Zhang Y."/>
        </authorList>
    </citation>
    <scope>NUCLEOTIDE SEQUENCE [LARGE SCALE GENOMIC DNA]</scope>
    <source>
        <strain evidence="2">cv. Yunnan</strain>
        <tissue evidence="1">Leaves</tissue>
    </source>
</reference>
<keyword evidence="2" id="KW-1185">Reference proteome</keyword>
<reference evidence="2" key="1">
    <citation type="journal article" date="2022" name="Mol. Ecol. Resour.">
        <title>The genomes of chicory, endive, great burdock and yacon provide insights into Asteraceae palaeo-polyploidization history and plant inulin production.</title>
        <authorList>
            <person name="Fan W."/>
            <person name="Wang S."/>
            <person name="Wang H."/>
            <person name="Wang A."/>
            <person name="Jiang F."/>
            <person name="Liu H."/>
            <person name="Zhao H."/>
            <person name="Xu D."/>
            <person name="Zhang Y."/>
        </authorList>
    </citation>
    <scope>NUCLEOTIDE SEQUENCE [LARGE SCALE GENOMIC DNA]</scope>
    <source>
        <strain evidence="2">cv. Yunnan</strain>
    </source>
</reference>
<gene>
    <name evidence="1" type="ORF">L1987_04054</name>
</gene>